<name>A0A7X0JT47_9GAMM</name>
<dbReference type="AlphaFoldDB" id="A0A7X0JT47"/>
<feature type="transmembrane region" description="Helical" evidence="8">
    <location>
        <begin position="111"/>
        <end position="130"/>
    </location>
</feature>
<evidence type="ECO:0000256" key="4">
    <source>
        <dbReference type="ARBA" id="ARBA00019078"/>
    </source>
</evidence>
<evidence type="ECO:0000256" key="3">
    <source>
        <dbReference type="ARBA" id="ARBA00004856"/>
    </source>
</evidence>
<dbReference type="GO" id="GO:0030416">
    <property type="term" value="P:methylamine metabolic process"/>
    <property type="evidence" value="ECO:0007669"/>
    <property type="project" value="InterPro"/>
</dbReference>
<keyword evidence="6 8" id="KW-1133">Transmembrane helix</keyword>
<comment type="caution">
    <text evidence="10">The sequence shown here is derived from an EMBL/GenBank/DDBJ whole genome shotgun (WGS) entry which is preliminary data.</text>
</comment>
<comment type="pathway">
    <text evidence="3">One-carbon metabolism; methylamine degradation.</text>
</comment>
<keyword evidence="5 8" id="KW-0812">Transmembrane</keyword>
<evidence type="ECO:0000256" key="5">
    <source>
        <dbReference type="ARBA" id="ARBA00022692"/>
    </source>
</evidence>
<dbReference type="InterPro" id="IPR009908">
    <property type="entry name" value="Methylamine_util_MauE"/>
</dbReference>
<accession>A0A7X0JT47</accession>
<evidence type="ECO:0000313" key="11">
    <source>
        <dbReference type="Proteomes" id="UP000528457"/>
    </source>
</evidence>
<evidence type="ECO:0000256" key="8">
    <source>
        <dbReference type="SAM" id="Phobius"/>
    </source>
</evidence>
<dbReference type="EMBL" id="JACHHT010000001">
    <property type="protein sequence ID" value="MBB6520945.1"/>
    <property type="molecule type" value="Genomic_DNA"/>
</dbReference>
<evidence type="ECO:0000256" key="7">
    <source>
        <dbReference type="ARBA" id="ARBA00023136"/>
    </source>
</evidence>
<organism evidence="10 11">
    <name type="scientific">Pseudoteredinibacter isoporae</name>
    <dbReference type="NCBI Taxonomy" id="570281"/>
    <lineage>
        <taxon>Bacteria</taxon>
        <taxon>Pseudomonadati</taxon>
        <taxon>Pseudomonadota</taxon>
        <taxon>Gammaproteobacteria</taxon>
        <taxon>Cellvibrionales</taxon>
        <taxon>Cellvibrionaceae</taxon>
        <taxon>Pseudoteredinibacter</taxon>
    </lineage>
</organism>
<dbReference type="Pfam" id="PF07291">
    <property type="entry name" value="MauE"/>
    <property type="match status" value="1"/>
</dbReference>
<dbReference type="RefSeq" id="WP_166849837.1">
    <property type="nucleotide sequence ID" value="NZ_JAAONY010000001.1"/>
</dbReference>
<dbReference type="InParanoid" id="A0A7X0JT47"/>
<comment type="function">
    <text evidence="1">May be specifically involved in the processing, transport, and/or maturation of the MADH beta-subunit.</text>
</comment>
<feature type="transmembrane region" description="Helical" evidence="8">
    <location>
        <begin position="72"/>
        <end position="91"/>
    </location>
</feature>
<evidence type="ECO:0000256" key="6">
    <source>
        <dbReference type="ARBA" id="ARBA00022989"/>
    </source>
</evidence>
<evidence type="ECO:0000313" key="10">
    <source>
        <dbReference type="EMBL" id="MBB6520945.1"/>
    </source>
</evidence>
<reference evidence="10 11" key="1">
    <citation type="submission" date="2020-08" db="EMBL/GenBank/DDBJ databases">
        <title>Genomic Encyclopedia of Type Strains, Phase IV (KMG-IV): sequencing the most valuable type-strain genomes for metagenomic binning, comparative biology and taxonomic classification.</title>
        <authorList>
            <person name="Goeker M."/>
        </authorList>
    </citation>
    <scope>NUCLEOTIDE SEQUENCE [LARGE SCALE GENOMIC DNA]</scope>
    <source>
        <strain evidence="10 11">DSM 22368</strain>
    </source>
</reference>
<keyword evidence="11" id="KW-1185">Reference proteome</keyword>
<evidence type="ECO:0000256" key="1">
    <source>
        <dbReference type="ARBA" id="ARBA00003475"/>
    </source>
</evidence>
<comment type="subcellular location">
    <subcellularLocation>
        <location evidence="2">Membrane</location>
        <topology evidence="2">Multi-pass membrane protein</topology>
    </subcellularLocation>
</comment>
<evidence type="ECO:0000256" key="2">
    <source>
        <dbReference type="ARBA" id="ARBA00004141"/>
    </source>
</evidence>
<feature type="transmembrane region" description="Helical" evidence="8">
    <location>
        <begin position="46"/>
        <end position="65"/>
    </location>
</feature>
<evidence type="ECO:0000259" key="9">
    <source>
        <dbReference type="Pfam" id="PF07291"/>
    </source>
</evidence>
<proteinExistence type="predicted"/>
<gene>
    <name evidence="10" type="ORF">HNR48_001223</name>
</gene>
<keyword evidence="7 8" id="KW-0472">Membrane</keyword>
<dbReference type="Proteomes" id="UP000528457">
    <property type="component" value="Unassembled WGS sequence"/>
</dbReference>
<protein>
    <recommendedName>
        <fullName evidence="4">Methylamine utilization protein MauE</fullName>
    </recommendedName>
</protein>
<feature type="transmembrane region" description="Helical" evidence="8">
    <location>
        <begin position="142"/>
        <end position="162"/>
    </location>
</feature>
<dbReference type="UniPathway" id="UPA00895"/>
<feature type="domain" description="Methylamine utilisation protein MauE" evidence="9">
    <location>
        <begin position="1"/>
        <end position="129"/>
    </location>
</feature>
<dbReference type="GO" id="GO:0016020">
    <property type="term" value="C:membrane"/>
    <property type="evidence" value="ECO:0007669"/>
    <property type="project" value="UniProtKB-SubCell"/>
</dbReference>
<sequence length="172" mass="19150">MNILLSTCVLLFSYLFLTAGLAKFRHLAYSAEAIEAYQLTPANWSAALARVLAMLEVLLAVFLLIPGSRRFAVPVAALLLMTYALAIGINLLRGRKRLDCGCNGPEARQNISWWLFGRNLLFVALLAVSYQLPLMVDSATWLLALLCSAALILFQQGARLLYQNQMLMSRKR</sequence>